<dbReference type="Proteomes" id="UP001331761">
    <property type="component" value="Unassembled WGS sequence"/>
</dbReference>
<name>A0AAN8IPF3_TRICO</name>
<reference evidence="8 9" key="1">
    <citation type="submission" date="2019-10" db="EMBL/GenBank/DDBJ databases">
        <title>Assembly and Annotation for the nematode Trichostrongylus colubriformis.</title>
        <authorList>
            <person name="Martin J."/>
        </authorList>
    </citation>
    <scope>NUCLEOTIDE SEQUENCE [LARGE SCALE GENOMIC DNA]</scope>
    <source>
        <strain evidence="8">G859</strain>
        <tissue evidence="8">Whole worm</tissue>
    </source>
</reference>
<gene>
    <name evidence="8" type="ORF">GCK32_005423</name>
</gene>
<comment type="caution">
    <text evidence="8">The sequence shown here is derived from an EMBL/GenBank/DDBJ whole genome shotgun (WGS) entry which is preliminary data.</text>
</comment>
<evidence type="ECO:0000256" key="5">
    <source>
        <dbReference type="ARBA" id="ARBA00022815"/>
    </source>
</evidence>
<keyword evidence="9" id="KW-1185">Reference proteome</keyword>
<organism evidence="8 9">
    <name type="scientific">Trichostrongylus colubriformis</name>
    <name type="common">Black scour worm</name>
    <dbReference type="NCBI Taxonomy" id="6319"/>
    <lineage>
        <taxon>Eukaryota</taxon>
        <taxon>Metazoa</taxon>
        <taxon>Ecdysozoa</taxon>
        <taxon>Nematoda</taxon>
        <taxon>Chromadorea</taxon>
        <taxon>Rhabditida</taxon>
        <taxon>Rhabditina</taxon>
        <taxon>Rhabditomorpha</taxon>
        <taxon>Strongyloidea</taxon>
        <taxon>Trichostrongylidae</taxon>
        <taxon>Trichostrongylus</taxon>
    </lineage>
</organism>
<sequence length="93" mass="10723">MHAAIFILLFITAIDVTYSSNSLPCTSGDCEQAVADVDIPSEYRMKRHYDFVRFGRSVSPEKKASYDYIRFGKRSQPELDDMNVARLLSYQYL</sequence>
<protein>
    <submittedName>
        <fullName evidence="8">Uncharacterized protein</fullName>
    </submittedName>
</protein>
<keyword evidence="4" id="KW-0165">Cleavage on pair of basic residues</keyword>
<evidence type="ECO:0000313" key="8">
    <source>
        <dbReference type="EMBL" id="KAK5978453.1"/>
    </source>
</evidence>
<dbReference type="GO" id="GO:0005576">
    <property type="term" value="C:extracellular region"/>
    <property type="evidence" value="ECO:0007669"/>
    <property type="project" value="UniProtKB-SubCell"/>
</dbReference>
<comment type="similarity">
    <text evidence="2">Belongs to the FARP (FMRFamide related peptide) family.</text>
</comment>
<keyword evidence="5" id="KW-0027">Amidation</keyword>
<dbReference type="GO" id="GO:0007218">
    <property type="term" value="P:neuropeptide signaling pathway"/>
    <property type="evidence" value="ECO:0007669"/>
    <property type="project" value="UniProtKB-KW"/>
</dbReference>
<feature type="chain" id="PRO_5042890941" evidence="7">
    <location>
        <begin position="20"/>
        <end position="93"/>
    </location>
</feature>
<evidence type="ECO:0000256" key="1">
    <source>
        <dbReference type="ARBA" id="ARBA00004613"/>
    </source>
</evidence>
<evidence type="ECO:0000256" key="4">
    <source>
        <dbReference type="ARBA" id="ARBA00022685"/>
    </source>
</evidence>
<keyword evidence="6" id="KW-0527">Neuropeptide</keyword>
<evidence type="ECO:0000256" key="7">
    <source>
        <dbReference type="SAM" id="SignalP"/>
    </source>
</evidence>
<feature type="signal peptide" evidence="7">
    <location>
        <begin position="1"/>
        <end position="19"/>
    </location>
</feature>
<evidence type="ECO:0000256" key="2">
    <source>
        <dbReference type="ARBA" id="ARBA00006356"/>
    </source>
</evidence>
<dbReference type="Pfam" id="PF01581">
    <property type="entry name" value="FARP"/>
    <property type="match status" value="2"/>
</dbReference>
<evidence type="ECO:0000256" key="6">
    <source>
        <dbReference type="ARBA" id="ARBA00023320"/>
    </source>
</evidence>
<dbReference type="AlphaFoldDB" id="A0AAN8IPF3"/>
<keyword evidence="7" id="KW-0732">Signal</keyword>
<dbReference type="InterPro" id="IPR002544">
    <property type="entry name" value="FMRFamid-related_peptide-like"/>
</dbReference>
<evidence type="ECO:0000313" key="9">
    <source>
        <dbReference type="Proteomes" id="UP001331761"/>
    </source>
</evidence>
<keyword evidence="3" id="KW-0964">Secreted</keyword>
<accession>A0AAN8IPF3</accession>
<comment type="subcellular location">
    <subcellularLocation>
        <location evidence="1">Secreted</location>
    </subcellularLocation>
</comment>
<dbReference type="EMBL" id="WIXE01009408">
    <property type="protein sequence ID" value="KAK5978453.1"/>
    <property type="molecule type" value="Genomic_DNA"/>
</dbReference>
<proteinExistence type="inferred from homology"/>
<evidence type="ECO:0000256" key="3">
    <source>
        <dbReference type="ARBA" id="ARBA00022525"/>
    </source>
</evidence>